<dbReference type="Gene3D" id="3.40.350.10">
    <property type="entry name" value="Creatinase/prolidase N-terminal domain"/>
    <property type="match status" value="2"/>
</dbReference>
<evidence type="ECO:0000256" key="3">
    <source>
        <dbReference type="ARBA" id="ARBA00022801"/>
    </source>
</evidence>
<dbReference type="InterPro" id="IPR033740">
    <property type="entry name" value="Pept_M24B"/>
</dbReference>
<name>A0ABW5QGK5_9HYPH</name>
<proteinExistence type="inferred from homology"/>
<dbReference type="Gene3D" id="3.90.230.10">
    <property type="entry name" value="Creatinase/methionine aminopeptidase superfamily"/>
    <property type="match status" value="1"/>
</dbReference>
<keyword evidence="9" id="KW-1185">Reference proteome</keyword>
<dbReference type="Pfam" id="PF01321">
    <property type="entry name" value="Creatinase_N"/>
    <property type="match status" value="1"/>
</dbReference>
<dbReference type="InterPro" id="IPR036005">
    <property type="entry name" value="Creatinase/aminopeptidase-like"/>
</dbReference>
<evidence type="ECO:0000259" key="7">
    <source>
        <dbReference type="Pfam" id="PF16188"/>
    </source>
</evidence>
<keyword evidence="8" id="KW-0031">Aminopeptidase</keyword>
<protein>
    <submittedName>
        <fullName evidence="8">Aminopeptidase P family protein</fullName>
        <ecNumber evidence="8">3.4.11.-</ecNumber>
    </submittedName>
</protein>
<dbReference type="SUPFAM" id="SSF53092">
    <property type="entry name" value="Creatinase/prolidase N-terminal domain"/>
    <property type="match status" value="2"/>
</dbReference>
<evidence type="ECO:0000256" key="1">
    <source>
        <dbReference type="ARBA" id="ARBA00008766"/>
    </source>
</evidence>
<comment type="caution">
    <text evidence="8">The sequence shown here is derived from an EMBL/GenBank/DDBJ whole genome shotgun (WGS) entry which is preliminary data.</text>
</comment>
<feature type="domain" description="Peptidase M24 C-terminal" evidence="7">
    <location>
        <begin position="547"/>
        <end position="607"/>
    </location>
</feature>
<accession>A0ABW5QGK5</accession>
<evidence type="ECO:0000256" key="2">
    <source>
        <dbReference type="ARBA" id="ARBA00022723"/>
    </source>
</evidence>
<evidence type="ECO:0000259" key="5">
    <source>
        <dbReference type="Pfam" id="PF00557"/>
    </source>
</evidence>
<dbReference type="EMBL" id="JBHUNP010000001">
    <property type="protein sequence ID" value="MFD2646677.1"/>
    <property type="molecule type" value="Genomic_DNA"/>
</dbReference>
<dbReference type="InterPro" id="IPR000587">
    <property type="entry name" value="Creatinase_N"/>
</dbReference>
<reference evidence="9" key="1">
    <citation type="journal article" date="2019" name="Int. J. Syst. Evol. Microbiol.">
        <title>The Global Catalogue of Microorganisms (GCM) 10K type strain sequencing project: providing services to taxonomists for standard genome sequencing and annotation.</title>
        <authorList>
            <consortium name="The Broad Institute Genomics Platform"/>
            <consortium name="The Broad Institute Genome Sequencing Center for Infectious Disease"/>
            <person name="Wu L."/>
            <person name="Ma J."/>
        </authorList>
    </citation>
    <scope>NUCLEOTIDE SEQUENCE [LARGE SCALE GENOMIC DNA]</scope>
    <source>
        <strain evidence="9">CCM 7427</strain>
    </source>
</reference>
<dbReference type="InterPro" id="IPR050422">
    <property type="entry name" value="X-Pro_aminopeptidase_P"/>
</dbReference>
<sequence length="607" mass="65704">MTETSFPPTQFQSFEERSDPATVKPRLTALRKAIAEAGVDAFLIPRADAHRGESVPPGEARLAYVTGFTGSAGVAVVGAKKAGLFVDSRYTLQAPAQTDTKLVTVHEWLLGGYSPEITRYVPKGGKLAYDPWLHTPGEVRDLEAKLDGHATLVSHANLVDSIWTDRPGAPVSPVEFLGHNRAGRESTDKIAEIQAAIGTEKADSAVLTLPESICWLFNMRGRDVPNTPFVLGFAVVPRRGKPTLYLDSAKITPEIRQALDGIATIANSKMLLPALERLGKGGKSVLIDPATAPEAIAATLREAGATLVEKRDPVLLPKSRKNEAELAGMREAHRLDGVALAKFLAWFDGEAPKGELTEIGIVTALEAFRREEETCVDASFDTISGAGPNGAIVHYRVSTKTDRRLQPGELMLVDSGSQYLSGTTDITRTLFTGSATPEQKDRYTRVLKGMIAVSTARFPKGTSGAQIDVLARQFLWADGITYNHGTGHGVGAYLGVHEGPVGISSRYTLPLEAGNVLSNEPGYYKAGEYGIRIENLIVVKEAEAFPGYLEFETLTLAPIDTRLIEPSLLTEAERQWLNDFHARVWKEIGPQMKGSVKDWLKEATAAI</sequence>
<dbReference type="InterPro" id="IPR000994">
    <property type="entry name" value="Pept_M24"/>
</dbReference>
<dbReference type="PANTHER" id="PTHR43763:SF6">
    <property type="entry name" value="XAA-PRO AMINOPEPTIDASE 1"/>
    <property type="match status" value="1"/>
</dbReference>
<keyword evidence="3 8" id="KW-0378">Hydrolase</keyword>
<feature type="compositionally biased region" description="Polar residues" evidence="4">
    <location>
        <begin position="1"/>
        <end position="13"/>
    </location>
</feature>
<feature type="domain" description="Creatinase N-terminal" evidence="6">
    <location>
        <begin position="26"/>
        <end position="161"/>
    </location>
</feature>
<evidence type="ECO:0000259" key="6">
    <source>
        <dbReference type="Pfam" id="PF01321"/>
    </source>
</evidence>
<comment type="similarity">
    <text evidence="1">Belongs to the peptidase M24B family.</text>
</comment>
<gene>
    <name evidence="8" type="ORF">ACFSX5_02595</name>
</gene>
<evidence type="ECO:0000256" key="4">
    <source>
        <dbReference type="SAM" id="MobiDB-lite"/>
    </source>
</evidence>
<keyword evidence="2" id="KW-0479">Metal-binding</keyword>
<dbReference type="Pfam" id="PF00557">
    <property type="entry name" value="Peptidase_M24"/>
    <property type="match status" value="1"/>
</dbReference>
<dbReference type="CDD" id="cd01085">
    <property type="entry name" value="APP"/>
    <property type="match status" value="1"/>
</dbReference>
<dbReference type="InterPro" id="IPR029149">
    <property type="entry name" value="Creatin/AminoP/Spt16_N"/>
</dbReference>
<feature type="region of interest" description="Disordered" evidence="4">
    <location>
        <begin position="1"/>
        <end position="22"/>
    </location>
</feature>
<dbReference type="Pfam" id="PF16189">
    <property type="entry name" value="Creatinase_N_2"/>
    <property type="match status" value="1"/>
</dbReference>
<evidence type="ECO:0000313" key="9">
    <source>
        <dbReference type="Proteomes" id="UP001597521"/>
    </source>
</evidence>
<dbReference type="GO" id="GO:0004177">
    <property type="term" value="F:aminopeptidase activity"/>
    <property type="evidence" value="ECO:0007669"/>
    <property type="project" value="UniProtKB-KW"/>
</dbReference>
<dbReference type="Proteomes" id="UP001597521">
    <property type="component" value="Unassembled WGS sequence"/>
</dbReference>
<evidence type="ECO:0000313" key="8">
    <source>
        <dbReference type="EMBL" id="MFD2646677.1"/>
    </source>
</evidence>
<organism evidence="8 9">
    <name type="scientific">Devosia albogilva</name>
    <dbReference type="NCBI Taxonomy" id="429726"/>
    <lineage>
        <taxon>Bacteria</taxon>
        <taxon>Pseudomonadati</taxon>
        <taxon>Pseudomonadota</taxon>
        <taxon>Alphaproteobacteria</taxon>
        <taxon>Hyphomicrobiales</taxon>
        <taxon>Devosiaceae</taxon>
        <taxon>Devosia</taxon>
    </lineage>
</organism>
<feature type="domain" description="Peptidase M24" evidence="5">
    <location>
        <begin position="328"/>
        <end position="541"/>
    </location>
</feature>
<keyword evidence="8" id="KW-0645">Protease</keyword>
<dbReference type="SUPFAM" id="SSF55920">
    <property type="entry name" value="Creatinase/aminopeptidase"/>
    <property type="match status" value="1"/>
</dbReference>
<dbReference type="PANTHER" id="PTHR43763">
    <property type="entry name" value="XAA-PRO AMINOPEPTIDASE 1"/>
    <property type="match status" value="1"/>
</dbReference>
<dbReference type="InterPro" id="IPR032416">
    <property type="entry name" value="Peptidase_M24_C"/>
</dbReference>
<dbReference type="Pfam" id="PF16188">
    <property type="entry name" value="Peptidase_M24_C"/>
    <property type="match status" value="1"/>
</dbReference>
<dbReference type="RefSeq" id="WP_386831495.1">
    <property type="nucleotide sequence ID" value="NZ_JBHUNP010000001.1"/>
</dbReference>
<dbReference type="EC" id="3.4.11.-" evidence="8"/>